<dbReference type="InterPro" id="IPR029047">
    <property type="entry name" value="HSP70_peptide-bd_sf"/>
</dbReference>
<organism evidence="6 7">
    <name type="scientific">Gasterosteus aculeatus aculeatus</name>
    <name type="common">three-spined stickleback</name>
    <dbReference type="NCBI Taxonomy" id="481459"/>
    <lineage>
        <taxon>Eukaryota</taxon>
        <taxon>Metazoa</taxon>
        <taxon>Chordata</taxon>
        <taxon>Craniata</taxon>
        <taxon>Vertebrata</taxon>
        <taxon>Euteleostomi</taxon>
        <taxon>Actinopterygii</taxon>
        <taxon>Neopterygii</taxon>
        <taxon>Teleostei</taxon>
        <taxon>Neoteleostei</taxon>
        <taxon>Acanthomorphata</taxon>
        <taxon>Eupercaria</taxon>
        <taxon>Perciformes</taxon>
        <taxon>Cottioidei</taxon>
        <taxon>Gasterosteales</taxon>
        <taxon>Gasterosteidae</taxon>
        <taxon>Gasterosteus</taxon>
    </lineage>
</organism>
<evidence type="ECO:0000256" key="1">
    <source>
        <dbReference type="ARBA" id="ARBA00007381"/>
    </source>
</evidence>
<dbReference type="GeneTree" id="ENSGT00950000183206"/>
<dbReference type="AlphaFoldDB" id="G3NXI7"/>
<name>G3NXI7_GASAC</name>
<dbReference type="Gene3D" id="2.60.34.10">
    <property type="entry name" value="Substrate Binding Domain Of DNAk, Chain A, domain 1"/>
    <property type="match status" value="1"/>
</dbReference>
<keyword evidence="4" id="KW-0346">Stress response</keyword>
<dbReference type="FunFam" id="2.60.34.10:FF:000002">
    <property type="entry name" value="Heat shock 70 kDa"/>
    <property type="match status" value="1"/>
</dbReference>
<sequence length="620" mass="68451">MSKGPAVGIDLGTTYSCVGIFQHGKVEIIANDQGNRTTPSYVAFTDTERLIGDAAKNQVAMNPTNTVFDAKRLIGRKFDDPVVQSDMKYWPFKVVNDSSKPKVEVEYKGEIKTFYPEEVSSMILTKMKEISEAYLGKAVTNAVITVPAYFNDSQRQATKDAGTIAGLNVLRIINEPTAAAIAYGLDKKVGGERNVLIFDPGGDGIFEVKATAGDTHLGGEDFDNRMVNHFIAEFKRKFKKEINSNKRAVRRLRTACERAKRTLSSSTQASIEIDSLYEGVDFYTSITRARFEELNAELFRGTLEPVEKALRDAKMDKAQIHDIVLVGGSTRIPKIQKLLQDLFNGRDLNKSINPDEAVAYGAAVQAAILAGDKSENVQDLLLLDVTPLSLGIETAGGVMTVLIKRNTTIPTKQTQTFTTYSDNQPGVLIQVYEGERAMTKDNNSLGRFELTGIPPAPRGVPQIEVTFDIDANGILNVSAVDKSTGKENKITITNDKGRLSKEDIEQMVQEAEQFRSEDEAQREKVTAKNSLESLAFNMKSTVEDEKLQDKISPEDKKSIVDKCNEIISWLDRNQTAEKDEYEHQQKELEKVCNPIISKLYQGGMPGGIQGTHGTQGQPSV</sequence>
<dbReference type="GO" id="GO:0140662">
    <property type="term" value="F:ATP-dependent protein folding chaperone"/>
    <property type="evidence" value="ECO:0007669"/>
    <property type="project" value="InterPro"/>
</dbReference>
<dbReference type="InParanoid" id="G3NXI7"/>
<protein>
    <submittedName>
        <fullName evidence="6">Heat shock cognate 70</fullName>
    </submittedName>
</protein>
<evidence type="ECO:0000256" key="2">
    <source>
        <dbReference type="ARBA" id="ARBA00022741"/>
    </source>
</evidence>
<dbReference type="OMA" id="VPMADDM"/>
<proteinExistence type="inferred from homology"/>
<evidence type="ECO:0000313" key="6">
    <source>
        <dbReference type="Ensembl" id="ENSGACP00000010056.2"/>
    </source>
</evidence>
<dbReference type="FunFam" id="3.30.420.40:FF:000026">
    <property type="entry name" value="Heat shock protein 70"/>
    <property type="match status" value="1"/>
</dbReference>
<keyword evidence="3 5" id="KW-0067">ATP-binding</keyword>
<evidence type="ECO:0000256" key="3">
    <source>
        <dbReference type="ARBA" id="ARBA00022840"/>
    </source>
</evidence>
<keyword evidence="2 5" id="KW-0547">Nucleotide-binding</keyword>
<dbReference type="GO" id="GO:0005524">
    <property type="term" value="F:ATP binding"/>
    <property type="evidence" value="ECO:0007669"/>
    <property type="project" value="UniProtKB-KW"/>
</dbReference>
<dbReference type="InterPro" id="IPR018181">
    <property type="entry name" value="Heat_shock_70_CS"/>
</dbReference>
<dbReference type="SUPFAM" id="SSF100920">
    <property type="entry name" value="Heat shock protein 70kD (HSP70), peptide-binding domain"/>
    <property type="match status" value="1"/>
</dbReference>
<dbReference type="FunFam" id="3.90.640.10:FF:000134">
    <property type="entry name" value="Heat shock cognate 71 kDa protein"/>
    <property type="match status" value="1"/>
</dbReference>
<evidence type="ECO:0000256" key="5">
    <source>
        <dbReference type="RuleBase" id="RU003322"/>
    </source>
</evidence>
<dbReference type="Gene3D" id="1.20.1270.10">
    <property type="match status" value="1"/>
</dbReference>
<dbReference type="SUPFAM" id="SSF100934">
    <property type="entry name" value="Heat shock protein 70kD (HSP70), C-terminal subdomain"/>
    <property type="match status" value="1"/>
</dbReference>
<dbReference type="Gene3D" id="3.30.420.40">
    <property type="match status" value="2"/>
</dbReference>
<accession>G3NXI7</accession>
<dbReference type="FunFam" id="3.30.420.40:FF:000135">
    <property type="entry name" value="Heat shock cognate 71 kDa protein"/>
    <property type="match status" value="1"/>
</dbReference>
<reference evidence="6 7" key="1">
    <citation type="journal article" date="2021" name="G3 (Bethesda)">
        <title>Improved contiguity of the threespine stickleback genome using long-read sequencing.</title>
        <authorList>
            <person name="Nath S."/>
            <person name="Shaw D.E."/>
            <person name="White M.A."/>
        </authorList>
    </citation>
    <scope>NUCLEOTIDE SEQUENCE [LARGE SCALE GENOMIC DNA]</scope>
    <source>
        <strain evidence="6 7">Lake Benthic</strain>
    </source>
</reference>
<dbReference type="Proteomes" id="UP000007635">
    <property type="component" value="Chromosome XX"/>
</dbReference>
<dbReference type="InterPro" id="IPR029048">
    <property type="entry name" value="HSP70_C_sf"/>
</dbReference>
<dbReference type="Pfam" id="PF00012">
    <property type="entry name" value="HSP70"/>
    <property type="match status" value="1"/>
</dbReference>
<dbReference type="FunCoup" id="G3NXI7">
    <property type="interactions" value="1274"/>
</dbReference>
<dbReference type="CDD" id="cd10233">
    <property type="entry name" value="ASKHA_NBD_HSP70_HSPA1"/>
    <property type="match status" value="1"/>
</dbReference>
<dbReference type="STRING" id="69293.ENSGACP00000010056"/>
<comment type="similarity">
    <text evidence="1 5">Belongs to the heat shock protein 70 family.</text>
</comment>
<evidence type="ECO:0000256" key="4">
    <source>
        <dbReference type="ARBA" id="ARBA00023016"/>
    </source>
</evidence>
<dbReference type="FunFam" id="1.20.1270.10:FF:000003">
    <property type="entry name" value="heat shock cognate 71 kDa protein-like"/>
    <property type="match status" value="1"/>
</dbReference>
<keyword evidence="7" id="KW-1185">Reference proteome</keyword>
<dbReference type="SUPFAM" id="SSF53067">
    <property type="entry name" value="Actin-like ATPase domain"/>
    <property type="match status" value="2"/>
</dbReference>
<dbReference type="InterPro" id="IPR013126">
    <property type="entry name" value="Hsp_70_fam"/>
</dbReference>
<reference evidence="6" key="2">
    <citation type="submission" date="2025-08" db="UniProtKB">
        <authorList>
            <consortium name="Ensembl"/>
        </authorList>
    </citation>
    <scope>IDENTIFICATION</scope>
</reference>
<dbReference type="Ensembl" id="ENSGACT00000010078.2">
    <property type="protein sequence ID" value="ENSGACP00000010056.2"/>
    <property type="gene ID" value="ENSGACG00000007569.2"/>
</dbReference>
<dbReference type="Bgee" id="ENSGACG00000007569">
    <property type="expression patterns" value="Expressed in muscle tissue and 3 other cell types or tissues"/>
</dbReference>
<reference evidence="6" key="3">
    <citation type="submission" date="2025-09" db="UniProtKB">
        <authorList>
            <consortium name="Ensembl"/>
        </authorList>
    </citation>
    <scope>IDENTIFICATION</scope>
</reference>
<dbReference type="PRINTS" id="PR00301">
    <property type="entry name" value="HEATSHOCK70"/>
</dbReference>
<dbReference type="NCBIfam" id="NF001413">
    <property type="entry name" value="PRK00290.1"/>
    <property type="match status" value="1"/>
</dbReference>
<dbReference type="PROSITE" id="PS01036">
    <property type="entry name" value="HSP70_3"/>
    <property type="match status" value="1"/>
</dbReference>
<dbReference type="Gene3D" id="3.30.30.30">
    <property type="match status" value="1"/>
</dbReference>
<dbReference type="Gene3D" id="3.90.640.10">
    <property type="entry name" value="Actin, Chain A, domain 4"/>
    <property type="match status" value="1"/>
</dbReference>
<dbReference type="eggNOG" id="KOG0101">
    <property type="taxonomic scope" value="Eukaryota"/>
</dbReference>
<dbReference type="InterPro" id="IPR043129">
    <property type="entry name" value="ATPase_NBD"/>
</dbReference>
<dbReference type="PANTHER" id="PTHR19375">
    <property type="entry name" value="HEAT SHOCK PROTEIN 70KDA"/>
    <property type="match status" value="1"/>
</dbReference>
<dbReference type="FunFam" id="3.30.30.30:FF:000001">
    <property type="entry name" value="heat shock 70 kDa protein-like"/>
    <property type="match status" value="1"/>
</dbReference>
<dbReference type="PROSITE" id="PS00297">
    <property type="entry name" value="HSP70_1"/>
    <property type="match status" value="1"/>
</dbReference>
<evidence type="ECO:0000313" key="7">
    <source>
        <dbReference type="Proteomes" id="UP000007635"/>
    </source>
</evidence>